<feature type="compositionally biased region" description="Basic and acidic residues" evidence="2">
    <location>
        <begin position="11"/>
        <end position="23"/>
    </location>
</feature>
<evidence type="ECO:0000313" key="5">
    <source>
        <dbReference type="Proteomes" id="UP001283361"/>
    </source>
</evidence>
<sequence length="421" mass="47019">MSLLACTCGGKENEKRRRFKDSQPEQVPSQDLNKNAPETEDKAHEGGDMEEIDSSHFRPDPLQYELCAVIGKGHCNTSTISLAKNLATESLVAVKRINLEGWSGELVYFQNEILFTRMLSHPNVLPFHCSFINGQELWAVMPLMAFGSCRDLMHAYFTSGLPELAIKLIMRDVCSAVDYLHHRLIIHRGIKASHVLISKSGRVCLSGLHNVYYTIQNGQRLQNVHDFPLHAKDCLHSYSPELLAQNLAGYNFKSDVYSLGILICELANGQAPFADLPATAMLLEKLKGTKPHLADSTTVAEFVIDDDAEYPVPEGMEDQATTSQERADAIFFKRTFSSHLHELAAACLETDPQLRPTAAQLLSHPAIKSIKNHSSSLLPSQLKPVTPLTDKNNIPKDLAMEEEEDFSRKMSEVSMLEDWLF</sequence>
<dbReference type="GO" id="GO:0006611">
    <property type="term" value="P:protein export from nucleus"/>
    <property type="evidence" value="ECO:0007669"/>
    <property type="project" value="TreeGrafter"/>
</dbReference>
<feature type="domain" description="Protein kinase" evidence="3">
    <location>
        <begin position="64"/>
        <end position="367"/>
    </location>
</feature>
<dbReference type="AlphaFoldDB" id="A0AAE0YD30"/>
<evidence type="ECO:0000256" key="2">
    <source>
        <dbReference type="SAM" id="MobiDB-lite"/>
    </source>
</evidence>
<dbReference type="InterPro" id="IPR000719">
    <property type="entry name" value="Prot_kinase_dom"/>
</dbReference>
<dbReference type="Gene3D" id="1.10.510.10">
    <property type="entry name" value="Transferase(Phosphotransferase) domain 1"/>
    <property type="match status" value="1"/>
</dbReference>
<reference evidence="4" key="1">
    <citation type="journal article" date="2023" name="G3 (Bethesda)">
        <title>A reference genome for the long-term kleptoplast-retaining sea slug Elysia crispata morphotype clarki.</title>
        <authorList>
            <person name="Eastman K.E."/>
            <person name="Pendleton A.L."/>
            <person name="Shaikh M.A."/>
            <person name="Suttiyut T."/>
            <person name="Ogas R."/>
            <person name="Tomko P."/>
            <person name="Gavelis G."/>
            <person name="Widhalm J.R."/>
            <person name="Wisecaver J.H."/>
        </authorList>
    </citation>
    <scope>NUCLEOTIDE SEQUENCE</scope>
    <source>
        <strain evidence="4">ECLA1</strain>
    </source>
</reference>
<dbReference type="PANTHER" id="PTHR48014">
    <property type="entry name" value="SERINE/THREONINE-PROTEIN KINASE FRAY2"/>
    <property type="match status" value="1"/>
</dbReference>
<dbReference type="Pfam" id="PF00069">
    <property type="entry name" value="Pkinase"/>
    <property type="match status" value="1"/>
</dbReference>
<comment type="similarity">
    <text evidence="1">Belongs to the protein kinase superfamily. STE Ser/Thr protein kinase family. STE20 subfamily.</text>
</comment>
<feature type="region of interest" description="Disordered" evidence="2">
    <location>
        <begin position="1"/>
        <end position="56"/>
    </location>
</feature>
<evidence type="ECO:0000256" key="1">
    <source>
        <dbReference type="ARBA" id="ARBA00008874"/>
    </source>
</evidence>
<dbReference type="Proteomes" id="UP001283361">
    <property type="component" value="Unassembled WGS sequence"/>
</dbReference>
<dbReference type="PROSITE" id="PS50011">
    <property type="entry name" value="PROTEIN_KINASE_DOM"/>
    <property type="match status" value="1"/>
</dbReference>
<evidence type="ECO:0000259" key="3">
    <source>
        <dbReference type="PROSITE" id="PS50011"/>
    </source>
</evidence>
<dbReference type="SUPFAM" id="SSF56112">
    <property type="entry name" value="Protein kinase-like (PK-like)"/>
    <property type="match status" value="1"/>
</dbReference>
<organism evidence="4 5">
    <name type="scientific">Elysia crispata</name>
    <name type="common">lettuce slug</name>
    <dbReference type="NCBI Taxonomy" id="231223"/>
    <lineage>
        <taxon>Eukaryota</taxon>
        <taxon>Metazoa</taxon>
        <taxon>Spiralia</taxon>
        <taxon>Lophotrochozoa</taxon>
        <taxon>Mollusca</taxon>
        <taxon>Gastropoda</taxon>
        <taxon>Heterobranchia</taxon>
        <taxon>Euthyneura</taxon>
        <taxon>Panpulmonata</taxon>
        <taxon>Sacoglossa</taxon>
        <taxon>Placobranchoidea</taxon>
        <taxon>Plakobranchidae</taxon>
        <taxon>Elysia</taxon>
    </lineage>
</organism>
<proteinExistence type="inferred from homology"/>
<dbReference type="GO" id="GO:0004672">
    <property type="term" value="F:protein kinase activity"/>
    <property type="evidence" value="ECO:0007669"/>
    <property type="project" value="InterPro"/>
</dbReference>
<dbReference type="GO" id="GO:1902554">
    <property type="term" value="C:serine/threonine protein kinase complex"/>
    <property type="evidence" value="ECO:0007669"/>
    <property type="project" value="TreeGrafter"/>
</dbReference>
<dbReference type="InterPro" id="IPR047173">
    <property type="entry name" value="STRAD_A/B-like"/>
</dbReference>
<gene>
    <name evidence="4" type="ORF">RRG08_050168</name>
</gene>
<name>A0AAE0YD30_9GAST</name>
<accession>A0AAE0YD30</accession>
<evidence type="ECO:0000313" key="4">
    <source>
        <dbReference type="EMBL" id="KAK3741604.1"/>
    </source>
</evidence>
<dbReference type="Gene3D" id="3.30.200.20">
    <property type="entry name" value="Phosphorylase Kinase, domain 1"/>
    <property type="match status" value="1"/>
</dbReference>
<dbReference type="PANTHER" id="PTHR48014:SF21">
    <property type="entry name" value="SERINE_THREONINE-PROTEIN KINASE FRAY2"/>
    <property type="match status" value="1"/>
</dbReference>
<keyword evidence="5" id="KW-1185">Reference proteome</keyword>
<dbReference type="GO" id="GO:0043539">
    <property type="term" value="F:protein serine/threonine kinase activator activity"/>
    <property type="evidence" value="ECO:0007669"/>
    <property type="project" value="InterPro"/>
</dbReference>
<protein>
    <recommendedName>
        <fullName evidence="3">Protein kinase domain-containing protein</fullName>
    </recommendedName>
</protein>
<comment type="caution">
    <text evidence="4">The sequence shown here is derived from an EMBL/GenBank/DDBJ whole genome shotgun (WGS) entry which is preliminary data.</text>
</comment>
<feature type="compositionally biased region" description="Polar residues" evidence="2">
    <location>
        <begin position="24"/>
        <end position="33"/>
    </location>
</feature>
<feature type="compositionally biased region" description="Basic and acidic residues" evidence="2">
    <location>
        <begin position="37"/>
        <end position="56"/>
    </location>
</feature>
<dbReference type="InterPro" id="IPR011009">
    <property type="entry name" value="Kinase-like_dom_sf"/>
</dbReference>
<dbReference type="EMBL" id="JAWDGP010006413">
    <property type="protein sequence ID" value="KAK3741604.1"/>
    <property type="molecule type" value="Genomic_DNA"/>
</dbReference>
<dbReference type="GO" id="GO:0005524">
    <property type="term" value="F:ATP binding"/>
    <property type="evidence" value="ECO:0007669"/>
    <property type="project" value="InterPro"/>
</dbReference>